<sequence length="58" mass="6545">MRLTTSLLPRFVKIKVSVPRGSDKFTFESESQELSGFEPYCIGTKSSARNPKLIFCSE</sequence>
<reference evidence="1" key="1">
    <citation type="submission" date="2018-05" db="EMBL/GenBank/DDBJ databases">
        <authorList>
            <person name="Lanie J.A."/>
            <person name="Ng W.-L."/>
            <person name="Kazmierczak K.M."/>
            <person name="Andrzejewski T.M."/>
            <person name="Davidsen T.M."/>
            <person name="Wayne K.J."/>
            <person name="Tettelin H."/>
            <person name="Glass J.I."/>
            <person name="Rusch D."/>
            <person name="Podicherti R."/>
            <person name="Tsui H.-C.T."/>
            <person name="Winkler M.E."/>
        </authorList>
    </citation>
    <scope>NUCLEOTIDE SEQUENCE</scope>
</reference>
<gene>
    <name evidence="1" type="ORF">METZ01_LOCUS420206</name>
</gene>
<dbReference type="AlphaFoldDB" id="A0A382X8G6"/>
<accession>A0A382X8G6</accession>
<organism evidence="1">
    <name type="scientific">marine metagenome</name>
    <dbReference type="NCBI Taxonomy" id="408172"/>
    <lineage>
        <taxon>unclassified sequences</taxon>
        <taxon>metagenomes</taxon>
        <taxon>ecological metagenomes</taxon>
    </lineage>
</organism>
<name>A0A382X8G6_9ZZZZ</name>
<dbReference type="EMBL" id="UINC01165770">
    <property type="protein sequence ID" value="SVD67352.1"/>
    <property type="molecule type" value="Genomic_DNA"/>
</dbReference>
<evidence type="ECO:0000313" key="1">
    <source>
        <dbReference type="EMBL" id="SVD67352.1"/>
    </source>
</evidence>
<proteinExistence type="predicted"/>
<protein>
    <submittedName>
        <fullName evidence="1">Uncharacterized protein</fullName>
    </submittedName>
</protein>
<feature type="non-terminal residue" evidence="1">
    <location>
        <position position="58"/>
    </location>
</feature>